<gene>
    <name evidence="8" type="ordered locus">Dret_1838</name>
</gene>
<evidence type="ECO:0000256" key="3">
    <source>
        <dbReference type="ARBA" id="ARBA00022692"/>
    </source>
</evidence>
<feature type="transmembrane region" description="Helical" evidence="6">
    <location>
        <begin position="282"/>
        <end position="305"/>
    </location>
</feature>
<dbReference type="InterPro" id="IPR024671">
    <property type="entry name" value="Atg22-like"/>
</dbReference>
<feature type="transmembrane region" description="Helical" evidence="6">
    <location>
        <begin position="406"/>
        <end position="425"/>
    </location>
</feature>
<feature type="transmembrane region" description="Helical" evidence="6">
    <location>
        <begin position="255"/>
        <end position="276"/>
    </location>
</feature>
<dbReference type="InterPro" id="IPR050495">
    <property type="entry name" value="ATG22/LtaA_families"/>
</dbReference>
<dbReference type="PANTHER" id="PTHR23519">
    <property type="entry name" value="AUTOPHAGY-RELATED PROTEIN 22"/>
    <property type="match status" value="1"/>
</dbReference>
<reference evidence="8 9" key="2">
    <citation type="journal article" date="2010" name="Stand. Genomic Sci.">
        <title>Complete genome sequence of Desulfohalobium retbaense type strain (HR(100)).</title>
        <authorList>
            <person name="Spring S."/>
            <person name="Nolan M."/>
            <person name="Lapidus A."/>
            <person name="Glavina Del Rio T."/>
            <person name="Copeland A."/>
            <person name="Tice H."/>
            <person name="Cheng J.F."/>
            <person name="Lucas S."/>
            <person name="Land M."/>
            <person name="Chen F."/>
            <person name="Bruce D."/>
            <person name="Goodwin L."/>
            <person name="Pitluck S."/>
            <person name="Ivanova N."/>
            <person name="Mavromatis K."/>
            <person name="Mikhailova N."/>
            <person name="Pati A."/>
            <person name="Chen A."/>
            <person name="Palaniappan K."/>
            <person name="Hauser L."/>
            <person name="Chang Y.J."/>
            <person name="Jeffries C.D."/>
            <person name="Munk C."/>
            <person name="Kiss H."/>
            <person name="Chain P."/>
            <person name="Han C."/>
            <person name="Brettin T."/>
            <person name="Detter J.C."/>
            <person name="Schuler E."/>
            <person name="Goker M."/>
            <person name="Rohde M."/>
            <person name="Bristow J."/>
            <person name="Eisen J.A."/>
            <person name="Markowitz V."/>
            <person name="Hugenholtz P."/>
            <person name="Kyrpides N.C."/>
            <person name="Klenk H.P."/>
        </authorList>
    </citation>
    <scope>NUCLEOTIDE SEQUENCE [LARGE SCALE GENOMIC DNA]</scope>
    <source>
        <strain evidence="8 9">DSM 5692</strain>
    </source>
</reference>
<dbReference type="PROSITE" id="PS50850">
    <property type="entry name" value="MFS"/>
    <property type="match status" value="1"/>
</dbReference>
<dbReference type="KEGG" id="drt:Dret_1838"/>
<feature type="transmembrane region" description="Helical" evidence="6">
    <location>
        <begin position="98"/>
        <end position="116"/>
    </location>
</feature>
<keyword evidence="9" id="KW-1185">Reference proteome</keyword>
<dbReference type="eggNOG" id="COG2270">
    <property type="taxonomic scope" value="Bacteria"/>
</dbReference>
<dbReference type="GO" id="GO:0022857">
    <property type="term" value="F:transmembrane transporter activity"/>
    <property type="evidence" value="ECO:0007669"/>
    <property type="project" value="InterPro"/>
</dbReference>
<organism evidence="8 9">
    <name type="scientific">Desulfohalobium retbaense (strain ATCC 49708 / DSM 5692 / JCM 16813 / HR100)</name>
    <dbReference type="NCBI Taxonomy" id="485915"/>
    <lineage>
        <taxon>Bacteria</taxon>
        <taxon>Pseudomonadati</taxon>
        <taxon>Thermodesulfobacteriota</taxon>
        <taxon>Desulfovibrionia</taxon>
        <taxon>Desulfovibrionales</taxon>
        <taxon>Desulfohalobiaceae</taxon>
        <taxon>Desulfohalobium</taxon>
    </lineage>
</organism>
<evidence type="ECO:0000256" key="2">
    <source>
        <dbReference type="ARBA" id="ARBA00022448"/>
    </source>
</evidence>
<feature type="transmembrane region" description="Helical" evidence="6">
    <location>
        <begin position="163"/>
        <end position="183"/>
    </location>
</feature>
<dbReference type="Pfam" id="PF11700">
    <property type="entry name" value="ATG22"/>
    <property type="match status" value="1"/>
</dbReference>
<keyword evidence="5 6" id="KW-0472">Membrane</keyword>
<feature type="transmembrane region" description="Helical" evidence="6">
    <location>
        <begin position="317"/>
        <end position="335"/>
    </location>
</feature>
<dbReference type="SUPFAM" id="SSF103473">
    <property type="entry name" value="MFS general substrate transporter"/>
    <property type="match status" value="1"/>
</dbReference>
<accession>C8X3X5</accession>
<dbReference type="Proteomes" id="UP000001052">
    <property type="component" value="Chromosome"/>
</dbReference>
<reference evidence="9" key="1">
    <citation type="submission" date="2009-09" db="EMBL/GenBank/DDBJ databases">
        <title>The complete chromosome of Desulfohalobium retbaense DSM 5692.</title>
        <authorList>
            <consortium name="US DOE Joint Genome Institute (JGI-PGF)"/>
            <person name="Lucas S."/>
            <person name="Copeland A."/>
            <person name="Lapidus A."/>
            <person name="Glavina del Rio T."/>
            <person name="Dalin E."/>
            <person name="Tice H."/>
            <person name="Bruce D."/>
            <person name="Goodwin L."/>
            <person name="Pitluck S."/>
            <person name="Kyrpides N."/>
            <person name="Mavromatis K."/>
            <person name="Ivanova N."/>
            <person name="Mikhailova N."/>
            <person name="Munk A.C."/>
            <person name="Brettin T."/>
            <person name="Detter J.C."/>
            <person name="Han C."/>
            <person name="Tapia R."/>
            <person name="Larimer F."/>
            <person name="Land M."/>
            <person name="Hauser L."/>
            <person name="Markowitz V."/>
            <person name="Cheng J.-F."/>
            <person name="Hugenholtz P."/>
            <person name="Woyke T."/>
            <person name="Wu D."/>
            <person name="Spring S."/>
            <person name="Klenk H.-P."/>
            <person name="Eisen J.A."/>
        </authorList>
    </citation>
    <scope>NUCLEOTIDE SEQUENCE [LARGE SCALE GENOMIC DNA]</scope>
    <source>
        <strain evidence="9">DSM 5692</strain>
    </source>
</reference>
<keyword evidence="3 6" id="KW-0812">Transmembrane</keyword>
<dbReference type="Gene3D" id="1.20.1250.20">
    <property type="entry name" value="MFS general substrate transporter like domains"/>
    <property type="match status" value="2"/>
</dbReference>
<proteinExistence type="predicted"/>
<feature type="transmembrane region" description="Helical" evidence="6">
    <location>
        <begin position="21"/>
        <end position="46"/>
    </location>
</feature>
<feature type="transmembrane region" description="Helical" evidence="6">
    <location>
        <begin position="122"/>
        <end position="142"/>
    </location>
</feature>
<comment type="subcellular location">
    <subcellularLocation>
        <location evidence="1">Endomembrane system</location>
        <topology evidence="1">Multi-pass membrane protein</topology>
    </subcellularLocation>
</comment>
<name>C8X3X5_DESRD</name>
<evidence type="ECO:0000259" key="7">
    <source>
        <dbReference type="PROSITE" id="PS50850"/>
    </source>
</evidence>
<evidence type="ECO:0000256" key="6">
    <source>
        <dbReference type="SAM" id="Phobius"/>
    </source>
</evidence>
<sequence>MRKHIRIFANDTTDQQRNWWAWCLYDWANSAFATVILAAVLPVYFVSLVPSGGAPVPGMDLRLPATVLWSYAVALSMGFLVLFAPYLGAWADRHGRHLPLLAVLCCSGALATAGLAAVDSYWAAAGLFMFGNWCFAAGNILYNAYLPALAKTDSEKDLLSARGFAAGYAGGGLALLVVMVLILKPGWFGLPDPGAATRAGFVLTGLWWIGFALPVFTRLRGVAMRGPDTALPRGLSGYLRIFGEIRGHANLLRFLVAYLLYNDGIQTVIAVSAVFARETVGLSQNTVLGCFLMVQFVAAPGALVFGRLANRWGVKPMLLAALVLFMGVVVYAVRLETAGQFWILGGAVALVLGGSQALSRSLFARMVPEEKKAEFFGFFSISAKFAAIVGPFVFASVATLTGSVRGGLLFLLVFFLAGASLLWTVETPRAEASNTGASS</sequence>
<dbReference type="PANTHER" id="PTHR23519:SF1">
    <property type="entry name" value="AUTOPHAGY-RELATED PROTEIN 22"/>
    <property type="match status" value="1"/>
</dbReference>
<dbReference type="AlphaFoldDB" id="C8X3X5"/>
<feature type="transmembrane region" description="Helical" evidence="6">
    <location>
        <begin position="341"/>
        <end position="363"/>
    </location>
</feature>
<dbReference type="InterPro" id="IPR036259">
    <property type="entry name" value="MFS_trans_sf"/>
</dbReference>
<dbReference type="GO" id="GO:0012505">
    <property type="term" value="C:endomembrane system"/>
    <property type="evidence" value="ECO:0007669"/>
    <property type="project" value="UniProtKB-SubCell"/>
</dbReference>
<protein>
    <submittedName>
        <fullName evidence="8">Major facilitator superfamily MFS_1</fullName>
    </submittedName>
</protein>
<keyword evidence="4 6" id="KW-1133">Transmembrane helix</keyword>
<evidence type="ECO:0000313" key="8">
    <source>
        <dbReference type="EMBL" id="ACV69122.1"/>
    </source>
</evidence>
<dbReference type="STRING" id="485915.Dret_1838"/>
<feature type="domain" description="Major facilitator superfamily (MFS) profile" evidence="7">
    <location>
        <begin position="250"/>
        <end position="439"/>
    </location>
</feature>
<feature type="transmembrane region" description="Helical" evidence="6">
    <location>
        <begin position="375"/>
        <end position="400"/>
    </location>
</feature>
<keyword evidence="2" id="KW-0813">Transport</keyword>
<evidence type="ECO:0000313" key="9">
    <source>
        <dbReference type="Proteomes" id="UP000001052"/>
    </source>
</evidence>
<dbReference type="RefSeq" id="WP_015752265.1">
    <property type="nucleotide sequence ID" value="NC_013223.1"/>
</dbReference>
<dbReference type="EMBL" id="CP001734">
    <property type="protein sequence ID" value="ACV69122.1"/>
    <property type="molecule type" value="Genomic_DNA"/>
</dbReference>
<dbReference type="InterPro" id="IPR020846">
    <property type="entry name" value="MFS_dom"/>
</dbReference>
<dbReference type="OrthoDB" id="9768783at2"/>
<evidence type="ECO:0000256" key="1">
    <source>
        <dbReference type="ARBA" id="ARBA00004127"/>
    </source>
</evidence>
<dbReference type="HOGENOM" id="CLU_017518_3_0_7"/>
<evidence type="ECO:0000256" key="5">
    <source>
        <dbReference type="ARBA" id="ARBA00023136"/>
    </source>
</evidence>
<evidence type="ECO:0000256" key="4">
    <source>
        <dbReference type="ARBA" id="ARBA00022989"/>
    </source>
</evidence>
<feature type="transmembrane region" description="Helical" evidence="6">
    <location>
        <begin position="66"/>
        <end position="86"/>
    </location>
</feature>
<feature type="transmembrane region" description="Helical" evidence="6">
    <location>
        <begin position="195"/>
        <end position="216"/>
    </location>
</feature>